<evidence type="ECO:0000256" key="3">
    <source>
        <dbReference type="ARBA" id="ARBA00011901"/>
    </source>
</evidence>
<dbReference type="EC" id="3.5.1.28" evidence="3"/>
<dbReference type="PANTHER" id="PTHR30417:SF1">
    <property type="entry name" value="N-ACETYLMURAMOYL-L-ALANINE AMIDASE AMID"/>
    <property type="match status" value="1"/>
</dbReference>
<evidence type="ECO:0000256" key="6">
    <source>
        <dbReference type="SAM" id="SignalP"/>
    </source>
</evidence>
<feature type="domain" description="N-acetylmuramoyl-L-alanine amidase" evidence="7">
    <location>
        <begin position="36"/>
        <end position="178"/>
    </location>
</feature>
<dbReference type="EMBL" id="CP021109">
    <property type="protein sequence ID" value="ARP87352.1"/>
    <property type="molecule type" value="Genomic_DNA"/>
</dbReference>
<comment type="similarity">
    <text evidence="2">Belongs to the N-acetylmuramoyl-L-alanine amidase 2 family.</text>
</comment>
<dbReference type="GO" id="GO:0019867">
    <property type="term" value="C:outer membrane"/>
    <property type="evidence" value="ECO:0007669"/>
    <property type="project" value="TreeGrafter"/>
</dbReference>
<dbReference type="AlphaFoldDB" id="A0A1W6Z1U9"/>
<dbReference type="SMART" id="SM00644">
    <property type="entry name" value="Ami_2"/>
    <property type="match status" value="1"/>
</dbReference>
<dbReference type="SUPFAM" id="SSF47090">
    <property type="entry name" value="PGBD-like"/>
    <property type="match status" value="1"/>
</dbReference>
<dbReference type="InterPro" id="IPR036366">
    <property type="entry name" value="PGBDSf"/>
</dbReference>
<dbReference type="FunFam" id="3.40.80.10:FF:000003">
    <property type="entry name" value="N-acetylmuramoyl-L-alanine amidase"/>
    <property type="match status" value="1"/>
</dbReference>
<dbReference type="GO" id="GO:0009254">
    <property type="term" value="P:peptidoglycan turnover"/>
    <property type="evidence" value="ECO:0007669"/>
    <property type="project" value="TreeGrafter"/>
</dbReference>
<dbReference type="Gene3D" id="1.10.101.10">
    <property type="entry name" value="PGBD-like superfamily/PGBD"/>
    <property type="match status" value="1"/>
</dbReference>
<sequence length="284" mass="30531">MARGLIARCGCAALALCVAAALAGCAPTYPQGLKVDRSVSASAQDSRIRFIVLHYTSMDDHESLLQLSRGDVSAHYLVTEADRVQVYQLVPERRNAWHAGPSSWFGHTSVNNASIGIEIVNPGYERGPDGSLRWTPYTEAQIRTVIALVADIARRHGVRPENIVGHADVAPQRKVDPGPAFPWKRLAMAGLGRWYDEAAAQTLQGFFEKNGVPDASWFQSQLARVGYDAPRTGVFDEATRRVIAAFQMHYRPQICDGLPDAGTAAALLALPAHGSAMGAGAAAS</sequence>
<dbReference type="Proteomes" id="UP000194139">
    <property type="component" value="Chromosome"/>
</dbReference>
<dbReference type="Pfam" id="PF01510">
    <property type="entry name" value="Amidase_2"/>
    <property type="match status" value="1"/>
</dbReference>
<dbReference type="CDD" id="cd06583">
    <property type="entry name" value="PGRP"/>
    <property type="match status" value="1"/>
</dbReference>
<evidence type="ECO:0000256" key="5">
    <source>
        <dbReference type="ARBA" id="ARBA00023316"/>
    </source>
</evidence>
<accession>A0A1W6Z1U9</accession>
<organism evidence="8 9">
    <name type="scientific">Bordetella genomosp. 9</name>
    <dbReference type="NCBI Taxonomy" id="1416803"/>
    <lineage>
        <taxon>Bacteria</taxon>
        <taxon>Pseudomonadati</taxon>
        <taxon>Pseudomonadota</taxon>
        <taxon>Betaproteobacteria</taxon>
        <taxon>Burkholderiales</taxon>
        <taxon>Alcaligenaceae</taxon>
        <taxon>Bordetella</taxon>
    </lineage>
</organism>
<dbReference type="InterPro" id="IPR002477">
    <property type="entry name" value="Peptidoglycan-bd-like"/>
</dbReference>
<feature type="signal peptide" evidence="6">
    <location>
        <begin position="1"/>
        <end position="23"/>
    </location>
</feature>
<evidence type="ECO:0000313" key="9">
    <source>
        <dbReference type="Proteomes" id="UP000194139"/>
    </source>
</evidence>
<evidence type="ECO:0000313" key="8">
    <source>
        <dbReference type="EMBL" id="ARP87352.1"/>
    </source>
</evidence>
<dbReference type="PANTHER" id="PTHR30417">
    <property type="entry name" value="N-ACETYLMURAMOYL-L-ALANINE AMIDASE AMID"/>
    <property type="match status" value="1"/>
</dbReference>
<reference evidence="8 9" key="1">
    <citation type="submission" date="2017-05" db="EMBL/GenBank/DDBJ databases">
        <title>Complete and WGS of Bordetella genogroups.</title>
        <authorList>
            <person name="Spilker T."/>
            <person name="LiPuma J."/>
        </authorList>
    </citation>
    <scope>NUCLEOTIDE SEQUENCE [LARGE SCALE GENOMIC DNA]</scope>
    <source>
        <strain evidence="8 9">AU17164</strain>
    </source>
</reference>
<keyword evidence="5" id="KW-0961">Cell wall biogenesis/degradation</keyword>
<comment type="catalytic activity">
    <reaction evidence="1">
        <text>Hydrolyzes the link between N-acetylmuramoyl residues and L-amino acid residues in certain cell-wall glycopeptides.</text>
        <dbReference type="EC" id="3.5.1.28"/>
    </reaction>
</comment>
<dbReference type="InterPro" id="IPR051206">
    <property type="entry name" value="NAMLAA_amidase_2"/>
</dbReference>
<feature type="chain" id="PRO_5013275463" description="N-acetylmuramoyl-L-alanine amidase" evidence="6">
    <location>
        <begin position="24"/>
        <end position="284"/>
    </location>
</feature>
<evidence type="ECO:0000256" key="4">
    <source>
        <dbReference type="ARBA" id="ARBA00022801"/>
    </source>
</evidence>
<dbReference type="InterPro" id="IPR036365">
    <property type="entry name" value="PGBD-like_sf"/>
</dbReference>
<evidence type="ECO:0000256" key="1">
    <source>
        <dbReference type="ARBA" id="ARBA00001561"/>
    </source>
</evidence>
<dbReference type="RefSeq" id="WP_086072809.1">
    <property type="nucleotide sequence ID" value="NZ_CP021109.1"/>
</dbReference>
<dbReference type="GO" id="GO:0009253">
    <property type="term" value="P:peptidoglycan catabolic process"/>
    <property type="evidence" value="ECO:0007669"/>
    <property type="project" value="InterPro"/>
</dbReference>
<evidence type="ECO:0000256" key="2">
    <source>
        <dbReference type="ARBA" id="ARBA00007553"/>
    </source>
</evidence>
<protein>
    <recommendedName>
        <fullName evidence="3">N-acetylmuramoyl-L-alanine amidase</fullName>
        <ecNumber evidence="3">3.5.1.28</ecNumber>
    </recommendedName>
</protein>
<dbReference type="InterPro" id="IPR002502">
    <property type="entry name" value="Amidase_domain"/>
</dbReference>
<proteinExistence type="inferred from homology"/>
<dbReference type="InterPro" id="IPR036505">
    <property type="entry name" value="Amidase/PGRP_sf"/>
</dbReference>
<dbReference type="Pfam" id="PF01471">
    <property type="entry name" value="PG_binding_1"/>
    <property type="match status" value="1"/>
</dbReference>
<dbReference type="PROSITE" id="PS51257">
    <property type="entry name" value="PROKAR_LIPOPROTEIN"/>
    <property type="match status" value="1"/>
</dbReference>
<gene>
    <name evidence="8" type="ORF">CAL13_14910</name>
</gene>
<dbReference type="Gene3D" id="3.40.80.10">
    <property type="entry name" value="Peptidoglycan recognition protein-like"/>
    <property type="match status" value="1"/>
</dbReference>
<name>A0A1W6Z1U9_9BORD</name>
<keyword evidence="6" id="KW-0732">Signal</keyword>
<dbReference type="GO" id="GO:0008745">
    <property type="term" value="F:N-acetylmuramoyl-L-alanine amidase activity"/>
    <property type="evidence" value="ECO:0007669"/>
    <property type="project" value="UniProtKB-EC"/>
</dbReference>
<evidence type="ECO:0000259" key="7">
    <source>
        <dbReference type="SMART" id="SM00644"/>
    </source>
</evidence>
<dbReference type="GO" id="GO:0071555">
    <property type="term" value="P:cell wall organization"/>
    <property type="evidence" value="ECO:0007669"/>
    <property type="project" value="UniProtKB-KW"/>
</dbReference>
<keyword evidence="4" id="KW-0378">Hydrolase</keyword>
<dbReference type="SUPFAM" id="SSF55846">
    <property type="entry name" value="N-acetylmuramoyl-L-alanine amidase-like"/>
    <property type="match status" value="1"/>
</dbReference>
<keyword evidence="9" id="KW-1185">Reference proteome</keyword>